<evidence type="ECO:0000313" key="1">
    <source>
        <dbReference type="EMBL" id="PWW82461.1"/>
    </source>
</evidence>
<accession>A0A317TA54</accession>
<dbReference type="RefSeq" id="WP_110022934.1">
    <property type="nucleotide sequence ID" value="NZ_PDNZ01000003.1"/>
</dbReference>
<dbReference type="Proteomes" id="UP000246278">
    <property type="component" value="Unassembled WGS sequence"/>
</dbReference>
<proteinExistence type="predicted"/>
<dbReference type="AlphaFoldDB" id="A0A317TA54"/>
<reference evidence="2" key="1">
    <citation type="submission" date="2017-10" db="EMBL/GenBank/DDBJ databases">
        <authorList>
            <person name="Gaisin V.A."/>
            <person name="Rysina M.S."/>
            <person name="Grouzdev D.S."/>
        </authorList>
    </citation>
    <scope>NUCLEOTIDE SEQUENCE [LARGE SCALE GENOMIC DNA]</scope>
    <source>
        <strain evidence="2">V1</strain>
    </source>
</reference>
<sequence>MKFLAIMGHEETRPQIRDLFKRFEVLMFSNMSIKGCYCDKGISDQVWWPADKGVGSYSSLCFAILEDEKAVQIIEELESKPIAIEPDFPARAFLMNVEKMV</sequence>
<name>A0A317TA54_9CHLB</name>
<keyword evidence="2" id="KW-1185">Reference proteome</keyword>
<organism evidence="1 2">
    <name type="scientific">Prosthecochloris marina</name>
    <dbReference type="NCBI Taxonomy" id="2017681"/>
    <lineage>
        <taxon>Bacteria</taxon>
        <taxon>Pseudomonadati</taxon>
        <taxon>Chlorobiota</taxon>
        <taxon>Chlorobiia</taxon>
        <taxon>Chlorobiales</taxon>
        <taxon>Chlorobiaceae</taxon>
        <taxon>Prosthecochloris</taxon>
    </lineage>
</organism>
<evidence type="ECO:0000313" key="2">
    <source>
        <dbReference type="Proteomes" id="UP000246278"/>
    </source>
</evidence>
<comment type="caution">
    <text evidence="1">The sequence shown here is derived from an EMBL/GenBank/DDBJ whole genome shotgun (WGS) entry which is preliminary data.</text>
</comment>
<dbReference type="EMBL" id="PDNZ01000003">
    <property type="protein sequence ID" value="PWW82461.1"/>
    <property type="molecule type" value="Genomic_DNA"/>
</dbReference>
<gene>
    <name evidence="1" type="ORF">CR164_05575</name>
</gene>
<protein>
    <submittedName>
        <fullName evidence="1">Uncharacterized protein</fullName>
    </submittedName>
</protein>
<dbReference type="OrthoDB" id="598034at2"/>